<accession>A0ABS9UXF7</accession>
<reference evidence="2" key="1">
    <citation type="submission" date="2022-03" db="EMBL/GenBank/DDBJ databases">
        <title>De novo assembled genomes of Belliella spp. (Cyclobacteriaceae) strains.</title>
        <authorList>
            <person name="Szabo A."/>
            <person name="Korponai K."/>
            <person name="Felfoldi T."/>
        </authorList>
    </citation>
    <scope>NUCLEOTIDE SEQUENCE</scope>
    <source>
        <strain evidence="2">DSM 111904</strain>
    </source>
</reference>
<organism evidence="2 3">
    <name type="scientific">Belliella filtrata</name>
    <dbReference type="NCBI Taxonomy" id="2923435"/>
    <lineage>
        <taxon>Bacteria</taxon>
        <taxon>Pseudomonadati</taxon>
        <taxon>Bacteroidota</taxon>
        <taxon>Cytophagia</taxon>
        <taxon>Cytophagales</taxon>
        <taxon>Cyclobacteriaceae</taxon>
        <taxon>Belliella</taxon>
    </lineage>
</organism>
<protein>
    <submittedName>
        <fullName evidence="2">NAD(P)-binding domain-containing protein</fullName>
    </submittedName>
</protein>
<evidence type="ECO:0000259" key="1">
    <source>
        <dbReference type="Pfam" id="PF03446"/>
    </source>
</evidence>
<name>A0ABS9UXF7_9BACT</name>
<comment type="caution">
    <text evidence="2">The sequence shown here is derived from an EMBL/GenBank/DDBJ whole genome shotgun (WGS) entry which is preliminary data.</text>
</comment>
<dbReference type="InterPro" id="IPR036291">
    <property type="entry name" value="NAD(P)-bd_dom_sf"/>
</dbReference>
<sequence length="271" mass="30248">MKISVIGFGWLGKPLAYHLISKGHQVIGSATSEEKVKLLQQEGLDTTLLKLCPHPEGVGFQKLFDADVLLINVPPRTRSAAPTFHPEQMKFLKAMIERGTVRKVIYVSATSVYPDLNQVAREEDPLTRSSTGNLALFDAETLLQMDAPYALTIVRFGGLLGVDRIPGKYFSGKDNVVGDTPVNYIHRDDAVSMLTWIITKELWVEVFNGVAPLHPRRSQVYERNAKDLGFAPPQSYAELGQNAWKEISADKILKTGFEFSIPDPLDFWYEG</sequence>
<keyword evidence="3" id="KW-1185">Reference proteome</keyword>
<dbReference type="RefSeq" id="WP_241347114.1">
    <property type="nucleotide sequence ID" value="NZ_JAKZGP010000008.1"/>
</dbReference>
<dbReference type="SUPFAM" id="SSF51735">
    <property type="entry name" value="NAD(P)-binding Rossmann-fold domains"/>
    <property type="match status" value="1"/>
</dbReference>
<gene>
    <name evidence="2" type="ORF">MM239_05030</name>
</gene>
<dbReference type="Pfam" id="PF03446">
    <property type="entry name" value="NAD_binding_2"/>
    <property type="match status" value="1"/>
</dbReference>
<dbReference type="InterPro" id="IPR006115">
    <property type="entry name" value="6PGDH_NADP-bd"/>
</dbReference>
<feature type="domain" description="6-phosphogluconate dehydrogenase NADP-binding" evidence="1">
    <location>
        <begin position="2"/>
        <end position="55"/>
    </location>
</feature>
<dbReference type="EMBL" id="JAKZGP010000008">
    <property type="protein sequence ID" value="MCH7408748.1"/>
    <property type="molecule type" value="Genomic_DNA"/>
</dbReference>
<evidence type="ECO:0000313" key="3">
    <source>
        <dbReference type="Proteomes" id="UP001165489"/>
    </source>
</evidence>
<evidence type="ECO:0000313" key="2">
    <source>
        <dbReference type="EMBL" id="MCH7408748.1"/>
    </source>
</evidence>
<dbReference type="Proteomes" id="UP001165489">
    <property type="component" value="Unassembled WGS sequence"/>
</dbReference>
<dbReference type="Gene3D" id="3.40.50.720">
    <property type="entry name" value="NAD(P)-binding Rossmann-like Domain"/>
    <property type="match status" value="1"/>
</dbReference>
<proteinExistence type="predicted"/>